<dbReference type="Pfam" id="PF00721">
    <property type="entry name" value="TMV_coat"/>
    <property type="match status" value="1"/>
</dbReference>
<gene>
    <name evidence="1" type="primary">putative capsid protein</name>
</gene>
<protein>
    <submittedName>
        <fullName evidence="1">Capsid protein</fullName>
    </submittedName>
</protein>
<dbReference type="Gene3D" id="1.20.120.70">
    <property type="entry name" value="Tobacco mosaic virus-like, coat protein"/>
    <property type="match status" value="1"/>
</dbReference>
<dbReference type="SUPFAM" id="SSF47195">
    <property type="entry name" value="TMV-like viral coat proteins"/>
    <property type="match status" value="1"/>
</dbReference>
<dbReference type="GO" id="GO:0019028">
    <property type="term" value="C:viral capsid"/>
    <property type="evidence" value="ECO:0007669"/>
    <property type="project" value="InterPro"/>
</dbReference>
<sequence length="170" mass="19008">MTEAGTYGWKDEILMLRAGRWARYQDFVDCANMIGNVDRSVAANRTACIEALGNLKTQCPFAEDKRFPAKEIYVFLGSETLSTLLLNISAGLQQKDRSVEVGLNSNTDATAKDRFRAKQDATLATTRNIEKLISIFSGKSDVETLARDGFLTQATFEKYYNLVWTPTTTK</sequence>
<reference evidence="1" key="1">
    <citation type="submission" date="2022-11" db="EMBL/GenBank/DDBJ databases">
        <authorList>
            <person name="Mifsud CO J."/>
            <person name="Holmes C E."/>
            <person name="Gallagher V R."/>
            <person name="Geoghegan L J."/>
        </authorList>
    </citation>
    <scope>NUCLEOTIDE SEQUENCE</scope>
</reference>
<name>A0A9C7GWY5_9VIRU</name>
<proteinExistence type="predicted"/>
<evidence type="ECO:0000313" key="1">
    <source>
        <dbReference type="EMBL" id="CAI5383849.1"/>
    </source>
</evidence>
<organism evidence="1">
    <name type="scientific">Oxera neriifolia associated virus</name>
    <dbReference type="NCBI Taxonomy" id="2933183"/>
    <lineage>
        <taxon>Viruses</taxon>
    </lineage>
</organism>
<dbReference type="InterPro" id="IPR001337">
    <property type="entry name" value="TMV-like_coat"/>
</dbReference>
<dbReference type="GO" id="GO:0005198">
    <property type="term" value="F:structural molecule activity"/>
    <property type="evidence" value="ECO:0007669"/>
    <property type="project" value="InterPro"/>
</dbReference>
<accession>A0A9C7GWY5</accession>
<dbReference type="EMBL" id="OX380366">
    <property type="protein sequence ID" value="CAI5383849.1"/>
    <property type="molecule type" value="Genomic_DNA"/>
</dbReference>
<dbReference type="InterPro" id="IPR036417">
    <property type="entry name" value="TMV-like_coat_sf"/>
</dbReference>